<dbReference type="InParanoid" id="W3X020"/>
<dbReference type="SUPFAM" id="SSF57959">
    <property type="entry name" value="Leucine zipper domain"/>
    <property type="match status" value="1"/>
</dbReference>
<dbReference type="GO" id="GO:0000978">
    <property type="term" value="F:RNA polymerase II cis-regulatory region sequence-specific DNA binding"/>
    <property type="evidence" value="ECO:0007669"/>
    <property type="project" value="TreeGrafter"/>
</dbReference>
<dbReference type="HOGENOM" id="CLU_1147515_0_0_1"/>
<dbReference type="PROSITE" id="PS50217">
    <property type="entry name" value="BZIP"/>
    <property type="match status" value="1"/>
</dbReference>
<keyword evidence="2" id="KW-0238">DNA-binding</keyword>
<evidence type="ECO:0000256" key="4">
    <source>
        <dbReference type="SAM" id="MobiDB-lite"/>
    </source>
</evidence>
<dbReference type="Gene3D" id="1.20.5.170">
    <property type="match status" value="1"/>
</dbReference>
<dbReference type="eggNOG" id="KOG1414">
    <property type="taxonomic scope" value="Eukaryota"/>
</dbReference>
<dbReference type="GO" id="GO:0000981">
    <property type="term" value="F:DNA-binding transcription factor activity, RNA polymerase II-specific"/>
    <property type="evidence" value="ECO:0007669"/>
    <property type="project" value="TreeGrafter"/>
</dbReference>
<dbReference type="AlphaFoldDB" id="W3X020"/>
<dbReference type="OrthoDB" id="4743324at2759"/>
<feature type="domain" description="BZIP" evidence="5">
    <location>
        <begin position="147"/>
        <end position="204"/>
    </location>
</feature>
<accession>W3X020</accession>
<feature type="region of interest" description="Disordered" evidence="4">
    <location>
        <begin position="1"/>
        <end position="23"/>
    </location>
</feature>
<evidence type="ECO:0000256" key="2">
    <source>
        <dbReference type="ARBA" id="ARBA00023125"/>
    </source>
</evidence>
<evidence type="ECO:0000256" key="1">
    <source>
        <dbReference type="ARBA" id="ARBA00023015"/>
    </source>
</evidence>
<evidence type="ECO:0000313" key="6">
    <source>
        <dbReference type="EMBL" id="ETS79483.1"/>
    </source>
</evidence>
<keyword evidence="1" id="KW-0805">Transcription regulation</keyword>
<dbReference type="PROSITE" id="PS00036">
    <property type="entry name" value="BZIP_BASIC"/>
    <property type="match status" value="1"/>
</dbReference>
<feature type="region of interest" description="Disordered" evidence="4">
    <location>
        <begin position="93"/>
        <end position="156"/>
    </location>
</feature>
<sequence>MSADPFSLSSYGPGLATQSNDNFGNTPEFWTEWYCNPSDDPTRMSTAVSAPSPVGSSFSVGSNPPLDMARQSAIPRTAFIDPGCFSPVATESTAATTVDGDEKDGNDFGDMSGDRKRRKSSAGTRTTARDEGLHNTPRRKSMTEPARRERNRTAAAKCRAKSKVAEEELKETQRIERDRNLALRATVEELNNESLMLKHELLCHSDCNHPIINKYLSRAAEQISRGVALSASTPQDNLSLNI</sequence>
<dbReference type="RefSeq" id="XP_007836108.1">
    <property type="nucleotide sequence ID" value="XM_007837917.1"/>
</dbReference>
<dbReference type="GO" id="GO:0005634">
    <property type="term" value="C:nucleus"/>
    <property type="evidence" value="ECO:0007669"/>
    <property type="project" value="TreeGrafter"/>
</dbReference>
<protein>
    <recommendedName>
        <fullName evidence="5">BZIP domain-containing protein</fullName>
    </recommendedName>
</protein>
<feature type="compositionally biased region" description="Basic and acidic residues" evidence="4">
    <location>
        <begin position="141"/>
        <end position="152"/>
    </location>
</feature>
<dbReference type="InterPro" id="IPR000837">
    <property type="entry name" value="AP-1"/>
</dbReference>
<dbReference type="CDD" id="cd14687">
    <property type="entry name" value="bZIP_ATF2"/>
    <property type="match status" value="1"/>
</dbReference>
<evidence type="ECO:0000259" key="5">
    <source>
        <dbReference type="PROSITE" id="PS50217"/>
    </source>
</evidence>
<dbReference type="KEGG" id="pfy:PFICI_09336"/>
<dbReference type="PANTHER" id="PTHR23351">
    <property type="entry name" value="FOS TRANSCRIPTION FACTOR-RELATED"/>
    <property type="match status" value="1"/>
</dbReference>
<feature type="region of interest" description="Disordered" evidence="4">
    <location>
        <begin position="44"/>
        <end position="63"/>
    </location>
</feature>
<evidence type="ECO:0000313" key="7">
    <source>
        <dbReference type="Proteomes" id="UP000030651"/>
    </source>
</evidence>
<feature type="compositionally biased region" description="Low complexity" evidence="4">
    <location>
        <begin position="45"/>
        <end position="62"/>
    </location>
</feature>
<dbReference type="EMBL" id="KI912114">
    <property type="protein sequence ID" value="ETS79483.1"/>
    <property type="molecule type" value="Genomic_DNA"/>
</dbReference>
<dbReference type="Proteomes" id="UP000030651">
    <property type="component" value="Unassembled WGS sequence"/>
</dbReference>
<keyword evidence="3" id="KW-0804">Transcription</keyword>
<gene>
    <name evidence="6" type="ORF">PFICI_09336</name>
</gene>
<dbReference type="STRING" id="1229662.W3X020"/>
<dbReference type="GeneID" id="19274349"/>
<reference evidence="7" key="1">
    <citation type="journal article" date="2015" name="BMC Genomics">
        <title>Genomic and transcriptomic analysis of the endophytic fungus Pestalotiopsis fici reveals its lifestyle and high potential for synthesis of natural products.</title>
        <authorList>
            <person name="Wang X."/>
            <person name="Zhang X."/>
            <person name="Liu L."/>
            <person name="Xiang M."/>
            <person name="Wang W."/>
            <person name="Sun X."/>
            <person name="Che Y."/>
            <person name="Guo L."/>
            <person name="Liu G."/>
            <person name="Guo L."/>
            <person name="Wang C."/>
            <person name="Yin W.B."/>
            <person name="Stadler M."/>
            <person name="Zhang X."/>
            <person name="Liu X."/>
        </authorList>
    </citation>
    <scope>NUCLEOTIDE SEQUENCE [LARGE SCALE GENOMIC DNA]</scope>
    <source>
        <strain evidence="7">W106-1 / CGMCC3.15140</strain>
    </source>
</reference>
<organism evidence="6 7">
    <name type="scientific">Pestalotiopsis fici (strain W106-1 / CGMCC3.15140)</name>
    <dbReference type="NCBI Taxonomy" id="1229662"/>
    <lineage>
        <taxon>Eukaryota</taxon>
        <taxon>Fungi</taxon>
        <taxon>Dikarya</taxon>
        <taxon>Ascomycota</taxon>
        <taxon>Pezizomycotina</taxon>
        <taxon>Sordariomycetes</taxon>
        <taxon>Xylariomycetidae</taxon>
        <taxon>Amphisphaeriales</taxon>
        <taxon>Sporocadaceae</taxon>
        <taxon>Pestalotiopsis</taxon>
    </lineage>
</organism>
<dbReference type="InterPro" id="IPR046347">
    <property type="entry name" value="bZIP_sf"/>
</dbReference>
<keyword evidence="7" id="KW-1185">Reference proteome</keyword>
<name>W3X020_PESFW</name>
<evidence type="ECO:0000256" key="3">
    <source>
        <dbReference type="ARBA" id="ARBA00023163"/>
    </source>
</evidence>
<dbReference type="PANTHER" id="PTHR23351:SF24">
    <property type="entry name" value="ACTIVATING TRANSCRIPTION FACTOR 3-RELATED"/>
    <property type="match status" value="1"/>
</dbReference>
<dbReference type="InterPro" id="IPR004827">
    <property type="entry name" value="bZIP"/>
</dbReference>
<dbReference type="Pfam" id="PF07716">
    <property type="entry name" value="bZIP_2"/>
    <property type="match status" value="1"/>
</dbReference>
<proteinExistence type="predicted"/>